<dbReference type="InterPro" id="IPR017961">
    <property type="entry name" value="DNA_pol_Y-fam_little_finger"/>
</dbReference>
<evidence type="ECO:0000256" key="4">
    <source>
        <dbReference type="ARBA" id="ARBA00023204"/>
    </source>
</evidence>
<evidence type="ECO:0000313" key="8">
    <source>
        <dbReference type="Proteomes" id="UP000662770"/>
    </source>
</evidence>
<keyword evidence="2" id="KW-0227">DNA damage</keyword>
<dbReference type="Gene3D" id="3.40.1170.60">
    <property type="match status" value="1"/>
</dbReference>
<evidence type="ECO:0000313" key="7">
    <source>
        <dbReference type="EMBL" id="QSX34464.1"/>
    </source>
</evidence>
<dbReference type="PROSITE" id="PS50173">
    <property type="entry name" value="UMUC"/>
    <property type="match status" value="1"/>
</dbReference>
<accession>A0ABX7QSR9</accession>
<dbReference type="PANTHER" id="PTHR11076">
    <property type="entry name" value="DNA REPAIR POLYMERASE UMUC / TRANSFERASE FAMILY MEMBER"/>
    <property type="match status" value="1"/>
</dbReference>
<keyword evidence="5" id="KW-0742">SOS response</keyword>
<dbReference type="Pfam" id="PF00817">
    <property type="entry name" value="IMS"/>
    <property type="match status" value="1"/>
</dbReference>
<keyword evidence="4" id="KW-0234">DNA repair</keyword>
<dbReference type="PANTHER" id="PTHR11076:SF34">
    <property type="entry name" value="PROTEIN UMUC"/>
    <property type="match status" value="1"/>
</dbReference>
<keyword evidence="8" id="KW-1185">Reference proteome</keyword>
<dbReference type="Pfam" id="PF11798">
    <property type="entry name" value="IMS_HHH"/>
    <property type="match status" value="1"/>
</dbReference>
<evidence type="ECO:0000256" key="2">
    <source>
        <dbReference type="ARBA" id="ARBA00022763"/>
    </source>
</evidence>
<name>A0ABX7QSR9_9GAMM</name>
<dbReference type="Gene3D" id="3.30.70.270">
    <property type="match status" value="1"/>
</dbReference>
<dbReference type="RefSeq" id="WP_207355666.1">
    <property type="nucleotide sequence ID" value="NZ_CP071503.1"/>
</dbReference>
<feature type="domain" description="UmuC" evidence="6">
    <location>
        <begin position="2"/>
        <end position="188"/>
    </location>
</feature>
<comment type="similarity">
    <text evidence="1">Belongs to the DNA polymerase type-Y family.</text>
</comment>
<gene>
    <name evidence="7" type="ORF">JYB87_04225</name>
</gene>
<sequence>MFALVDANSFYCSAEQVFRPDWRGRPIVVLSNNDGCVVAANRQAKEAGIEKFKPWFQVKALAQRKGVIACSSNYELYSDLSSKMMQIVGQFAPRQHIYSIDETFLDLSGMRLNESELLSLGADIRRTVWREARLPVGVGFGETLTLAKAANHAAKRIEGFNGVCAINSEATRQSMLAQMHVSDVWGIGRKLSRRLEAIGITTGLQLSKLPIKLARKQFSVEIERLVLELNGTPTRNWDEARADKQQIFSTRSTGERIQTLEPLKQAFAMHVAKACQKARQQHSVAASILIFAHNSPHDDGVSRGFRHVLRLTTATNDSLTIGSQVAGIIPKLFVPNVRYYKIGVGLVDLRPQEHVQYDLFTPPAEEPKLMAVLDKLNQRYGSDTVFVAAQGIHEKWHMRRDLLTPQYTTDWRQIPVVKCR</sequence>
<evidence type="ECO:0000256" key="5">
    <source>
        <dbReference type="ARBA" id="ARBA00023236"/>
    </source>
</evidence>
<evidence type="ECO:0000259" key="6">
    <source>
        <dbReference type="PROSITE" id="PS50173"/>
    </source>
</evidence>
<dbReference type="SUPFAM" id="SSF56672">
    <property type="entry name" value="DNA/RNA polymerases"/>
    <property type="match status" value="1"/>
</dbReference>
<keyword evidence="3" id="KW-0741">SOS mutagenesis</keyword>
<dbReference type="Pfam" id="PF11799">
    <property type="entry name" value="IMS_C"/>
    <property type="match status" value="1"/>
</dbReference>
<evidence type="ECO:0000256" key="3">
    <source>
        <dbReference type="ARBA" id="ARBA00023199"/>
    </source>
</evidence>
<dbReference type="Proteomes" id="UP000662770">
    <property type="component" value="Chromosome"/>
</dbReference>
<proteinExistence type="inferred from homology"/>
<dbReference type="InterPro" id="IPR043128">
    <property type="entry name" value="Rev_trsase/Diguanyl_cyclase"/>
</dbReference>
<organism evidence="7 8">
    <name type="scientific">Shewanella avicenniae</name>
    <dbReference type="NCBI Taxonomy" id="2814294"/>
    <lineage>
        <taxon>Bacteria</taxon>
        <taxon>Pseudomonadati</taxon>
        <taxon>Pseudomonadota</taxon>
        <taxon>Gammaproteobacteria</taxon>
        <taxon>Alteromonadales</taxon>
        <taxon>Shewanellaceae</taxon>
        <taxon>Shewanella</taxon>
    </lineage>
</organism>
<dbReference type="InterPro" id="IPR050116">
    <property type="entry name" value="DNA_polymerase-Y"/>
</dbReference>
<dbReference type="InterPro" id="IPR043502">
    <property type="entry name" value="DNA/RNA_pol_sf"/>
</dbReference>
<dbReference type="CDD" id="cd01700">
    <property type="entry name" value="PolY_Pol_V_umuC"/>
    <property type="match status" value="1"/>
</dbReference>
<reference evidence="7 8" key="1">
    <citation type="submission" date="2021-03" db="EMBL/GenBank/DDBJ databases">
        <title>Novel species identification of genus Shewanella.</title>
        <authorList>
            <person name="Liu G."/>
            <person name="Zhang Q."/>
        </authorList>
    </citation>
    <scope>NUCLEOTIDE SEQUENCE [LARGE SCALE GENOMIC DNA]</scope>
    <source>
        <strain evidence="7 8">FJAT-51800</strain>
    </source>
</reference>
<dbReference type="InterPro" id="IPR024728">
    <property type="entry name" value="PolY_HhH_motif"/>
</dbReference>
<evidence type="ECO:0000256" key="1">
    <source>
        <dbReference type="ARBA" id="ARBA00010945"/>
    </source>
</evidence>
<protein>
    <submittedName>
        <fullName evidence="7">Y-family DNA polymerase</fullName>
    </submittedName>
</protein>
<dbReference type="InterPro" id="IPR001126">
    <property type="entry name" value="UmuC"/>
</dbReference>
<dbReference type="InterPro" id="IPR025188">
    <property type="entry name" value="DUF4113"/>
</dbReference>
<dbReference type="Pfam" id="PF13438">
    <property type="entry name" value="DUF4113"/>
    <property type="match status" value="1"/>
</dbReference>
<dbReference type="EMBL" id="CP071503">
    <property type="protein sequence ID" value="QSX34464.1"/>
    <property type="molecule type" value="Genomic_DNA"/>
</dbReference>
<dbReference type="Gene3D" id="1.10.150.20">
    <property type="entry name" value="5' to 3' exonuclease, C-terminal subdomain"/>
    <property type="match status" value="1"/>
</dbReference>